<dbReference type="RefSeq" id="XP_004337595.1">
    <property type="nucleotide sequence ID" value="XM_004337547.1"/>
</dbReference>
<dbReference type="EMBL" id="KB008026">
    <property type="protein sequence ID" value="ELR15582.1"/>
    <property type="molecule type" value="Genomic_DNA"/>
</dbReference>
<organism evidence="1 2">
    <name type="scientific">Acanthamoeba castellanii (strain ATCC 30010 / Neff)</name>
    <dbReference type="NCBI Taxonomy" id="1257118"/>
    <lineage>
        <taxon>Eukaryota</taxon>
        <taxon>Amoebozoa</taxon>
        <taxon>Discosea</taxon>
        <taxon>Longamoebia</taxon>
        <taxon>Centramoebida</taxon>
        <taxon>Acanthamoebidae</taxon>
        <taxon>Acanthamoeba</taxon>
    </lineage>
</organism>
<dbReference type="AlphaFoldDB" id="L8GRQ9"/>
<accession>L8GRQ9</accession>
<evidence type="ECO:0000313" key="2">
    <source>
        <dbReference type="Proteomes" id="UP000011083"/>
    </source>
</evidence>
<evidence type="ECO:0000313" key="1">
    <source>
        <dbReference type="EMBL" id="ELR15582.1"/>
    </source>
</evidence>
<gene>
    <name evidence="1" type="ORF">ACA1_164520</name>
</gene>
<dbReference type="GeneID" id="14916197"/>
<reference evidence="1 2" key="1">
    <citation type="journal article" date="2013" name="Genome Biol.">
        <title>Genome of Acanthamoeba castellanii highlights extensive lateral gene transfer and early evolution of tyrosine kinase signaling.</title>
        <authorList>
            <person name="Clarke M."/>
            <person name="Lohan A.J."/>
            <person name="Liu B."/>
            <person name="Lagkouvardos I."/>
            <person name="Roy S."/>
            <person name="Zafar N."/>
            <person name="Bertelli C."/>
            <person name="Schilde C."/>
            <person name="Kianianmomeni A."/>
            <person name="Burglin T.R."/>
            <person name="Frech C."/>
            <person name="Turcotte B."/>
            <person name="Kopec K.O."/>
            <person name="Synnott J.M."/>
            <person name="Choo C."/>
            <person name="Paponov I."/>
            <person name="Finkler A."/>
            <person name="Soon Heng Tan C."/>
            <person name="Hutchins A.P."/>
            <person name="Weinmeier T."/>
            <person name="Rattei T."/>
            <person name="Chu J.S."/>
            <person name="Gimenez G."/>
            <person name="Irimia M."/>
            <person name="Rigden D.J."/>
            <person name="Fitzpatrick D.A."/>
            <person name="Lorenzo-Morales J."/>
            <person name="Bateman A."/>
            <person name="Chiu C.H."/>
            <person name="Tang P."/>
            <person name="Hegemann P."/>
            <person name="Fromm H."/>
            <person name="Raoult D."/>
            <person name="Greub G."/>
            <person name="Miranda-Saavedra D."/>
            <person name="Chen N."/>
            <person name="Nash P."/>
            <person name="Ginger M.L."/>
            <person name="Horn M."/>
            <person name="Schaap P."/>
            <person name="Caler L."/>
            <person name="Loftus B."/>
        </authorList>
    </citation>
    <scope>NUCLEOTIDE SEQUENCE [LARGE SCALE GENOMIC DNA]</scope>
    <source>
        <strain evidence="1 2">Neff</strain>
    </source>
</reference>
<proteinExistence type="predicted"/>
<dbReference type="KEGG" id="acan:ACA1_164520"/>
<sequence length="85" mass="9628">MKECATRWMTAGQTWTEVEEDAEPVIQNIVLLENTSLAVRALIQGIRTEQDPAVVVPAIKHLHILHDILYRFFEARGAFNQPTQG</sequence>
<name>L8GRQ9_ACACF</name>
<dbReference type="VEuPathDB" id="AmoebaDB:ACA1_164520"/>
<dbReference type="Proteomes" id="UP000011083">
    <property type="component" value="Unassembled WGS sequence"/>
</dbReference>
<keyword evidence="2" id="KW-1185">Reference proteome</keyword>
<protein>
    <submittedName>
        <fullName evidence="1">Uncharacterized protein</fullName>
    </submittedName>
</protein>